<dbReference type="InterPro" id="IPR050410">
    <property type="entry name" value="CCR4/nocturin_mRNA_transcr"/>
</dbReference>
<evidence type="ECO:0000313" key="5">
    <source>
        <dbReference type="Proteomes" id="UP001217754"/>
    </source>
</evidence>
<evidence type="ECO:0000313" key="4">
    <source>
        <dbReference type="EMBL" id="WFD37378.1"/>
    </source>
</evidence>
<sequence>MDADAIAQKRAARAAKKAQAGAAGTPVPPADHLIRKREWVPVRDAPDGGRRVRVVSWNMLAQCLVRRELFPGSDCLKNKDRFPGLAAELRAYDWDIGCFQEVDCIKEHADTLGKAGYAYHYERGYDNKLHGLMIAWRCSGDRPSFTYPVYKRVVYYDDARPLEIAARARGAPLDERGVPQADVYFAPDSAVGAEGAPHSATAVSRLTRNIACIVALPFAEGDGGVIVATTHLFWHPKYAYERVRQAAILMQELEAFRSDPEHADVASWPAILAGDLNDQPHSPTYTLLTGQGRTYVDELAQALGESRIVHTSVDEVRGMRSANYAVTVTEAGDEDRVLGRYRPPAKSELLTLEQILRMYELPAADGVGAMQSVYAAAHPRLVTDESKTFFSRRGTRSERYDIEKMPVPTDPRQLQSAEPMWTMYSSLFHLTLDYILLAPMRNTRNDYPPITALLRLHPEDTLQPGVPRKGVCSSDHVMLGVELVL</sequence>
<dbReference type="EMBL" id="CP119958">
    <property type="protein sequence ID" value="WFD37378.1"/>
    <property type="molecule type" value="Genomic_DNA"/>
</dbReference>
<dbReference type="Proteomes" id="UP001217754">
    <property type="component" value="Chromosome 1"/>
</dbReference>
<dbReference type="Pfam" id="PF03372">
    <property type="entry name" value="Exo_endo_phos"/>
    <property type="match status" value="1"/>
</dbReference>
<organism evidence="4 5">
    <name type="scientific">Malassezia japonica</name>
    <dbReference type="NCBI Taxonomy" id="223818"/>
    <lineage>
        <taxon>Eukaryota</taxon>
        <taxon>Fungi</taxon>
        <taxon>Dikarya</taxon>
        <taxon>Basidiomycota</taxon>
        <taxon>Ustilaginomycotina</taxon>
        <taxon>Malasseziomycetes</taxon>
        <taxon>Malasseziales</taxon>
        <taxon>Malasseziaceae</taxon>
        <taxon>Malassezia</taxon>
    </lineage>
</organism>
<feature type="domain" description="Endonuclease/exonuclease/phosphatase" evidence="3">
    <location>
        <begin position="55"/>
        <end position="313"/>
    </location>
</feature>
<dbReference type="Gene3D" id="3.60.10.10">
    <property type="entry name" value="Endonuclease/exonuclease/phosphatase"/>
    <property type="match status" value="1"/>
</dbReference>
<reference evidence="4" key="1">
    <citation type="submission" date="2023-03" db="EMBL/GenBank/DDBJ databases">
        <title>Mating type loci evolution in Malassezia.</title>
        <authorList>
            <person name="Coelho M.A."/>
        </authorList>
    </citation>
    <scope>NUCLEOTIDE SEQUENCE</scope>
    <source>
        <strain evidence="4">CBS 9431</strain>
    </source>
</reference>
<dbReference type="GO" id="GO:0006139">
    <property type="term" value="P:nucleobase-containing compound metabolic process"/>
    <property type="evidence" value="ECO:0007669"/>
    <property type="project" value="UniProtKB-ARBA"/>
</dbReference>
<dbReference type="SUPFAM" id="SSF56219">
    <property type="entry name" value="DNase I-like"/>
    <property type="match status" value="1"/>
</dbReference>
<keyword evidence="2" id="KW-0378">Hydrolase</keyword>
<evidence type="ECO:0000256" key="2">
    <source>
        <dbReference type="ARBA" id="ARBA00022801"/>
    </source>
</evidence>
<gene>
    <name evidence="4" type="ORF">MJAP1_000322</name>
</gene>
<dbReference type="InterPro" id="IPR036691">
    <property type="entry name" value="Endo/exonu/phosph_ase_sf"/>
</dbReference>
<dbReference type="AlphaFoldDB" id="A0AAF0J8K2"/>
<dbReference type="InterPro" id="IPR005135">
    <property type="entry name" value="Endo/exonuclease/phosphatase"/>
</dbReference>
<keyword evidence="5" id="KW-1185">Reference proteome</keyword>
<dbReference type="PANTHER" id="PTHR12121">
    <property type="entry name" value="CARBON CATABOLITE REPRESSOR PROTEIN 4"/>
    <property type="match status" value="1"/>
</dbReference>
<dbReference type="GO" id="GO:0000175">
    <property type="term" value="F:3'-5'-RNA exonuclease activity"/>
    <property type="evidence" value="ECO:0007669"/>
    <property type="project" value="TreeGrafter"/>
</dbReference>
<dbReference type="PANTHER" id="PTHR12121:SF45">
    <property type="entry name" value="NOCTURNIN"/>
    <property type="match status" value="1"/>
</dbReference>
<dbReference type="GeneID" id="85223971"/>
<protein>
    <recommendedName>
        <fullName evidence="3">Endonuclease/exonuclease/phosphatase domain-containing protein</fullName>
    </recommendedName>
</protein>
<proteinExistence type="inferred from homology"/>
<evidence type="ECO:0000256" key="1">
    <source>
        <dbReference type="ARBA" id="ARBA00010774"/>
    </source>
</evidence>
<dbReference type="RefSeq" id="XP_060120275.1">
    <property type="nucleotide sequence ID" value="XM_060264292.1"/>
</dbReference>
<accession>A0AAF0J8K2</accession>
<name>A0AAF0J8K2_9BASI</name>
<evidence type="ECO:0000259" key="3">
    <source>
        <dbReference type="Pfam" id="PF03372"/>
    </source>
</evidence>
<comment type="similarity">
    <text evidence="1">Belongs to the CCR4/nocturin family.</text>
</comment>